<comment type="similarity">
    <text evidence="2">Belongs to the pectinesterase family.</text>
</comment>
<keyword evidence="5" id="KW-0063">Aspartyl esterase</keyword>
<reference evidence="11 12" key="1">
    <citation type="submission" date="2023-10" db="EMBL/GenBank/DDBJ databases">
        <title>Chromosome-scale genome assembly provides insights into flower coloration mechanisms of Canna indica.</title>
        <authorList>
            <person name="Li C."/>
        </authorList>
    </citation>
    <scope>NUCLEOTIDE SEQUENCE [LARGE SCALE GENOMIC DNA]</scope>
    <source>
        <tissue evidence="11">Flower</tissue>
    </source>
</reference>
<evidence type="ECO:0000259" key="10">
    <source>
        <dbReference type="Pfam" id="PF01095"/>
    </source>
</evidence>
<evidence type="ECO:0000313" key="11">
    <source>
        <dbReference type="EMBL" id="WOL14486.1"/>
    </source>
</evidence>
<evidence type="ECO:0000256" key="6">
    <source>
        <dbReference type="ARBA" id="ARBA00023180"/>
    </source>
</evidence>
<evidence type="ECO:0000256" key="8">
    <source>
        <dbReference type="ARBA" id="ARBA00057335"/>
    </source>
</evidence>
<dbReference type="EMBL" id="CP136896">
    <property type="protein sequence ID" value="WOL14486.1"/>
    <property type="molecule type" value="Genomic_DNA"/>
</dbReference>
<dbReference type="Gene3D" id="2.160.20.10">
    <property type="entry name" value="Single-stranded right-handed beta-helix, Pectin lyase-like"/>
    <property type="match status" value="1"/>
</dbReference>
<comment type="function">
    <text evidence="8">Acts in the modification of cell walls via demethylesterification of cell wall pectin.</text>
</comment>
<feature type="domain" description="Pectinesterase catalytic" evidence="10">
    <location>
        <begin position="41"/>
        <end position="317"/>
    </location>
</feature>
<dbReference type="PANTHER" id="PTHR31321">
    <property type="entry name" value="ACYL-COA THIOESTER HYDROLASE YBHC-RELATED"/>
    <property type="match status" value="1"/>
</dbReference>
<evidence type="ECO:0000256" key="9">
    <source>
        <dbReference type="SAM" id="SignalP"/>
    </source>
</evidence>
<dbReference type="GO" id="GO:0030599">
    <property type="term" value="F:pectinesterase activity"/>
    <property type="evidence" value="ECO:0007669"/>
    <property type="project" value="UniProtKB-EC"/>
</dbReference>
<evidence type="ECO:0000256" key="4">
    <source>
        <dbReference type="ARBA" id="ARBA00022801"/>
    </source>
</evidence>
<evidence type="ECO:0000256" key="3">
    <source>
        <dbReference type="ARBA" id="ARBA00013229"/>
    </source>
</evidence>
<dbReference type="Proteomes" id="UP001327560">
    <property type="component" value="Chromosome 7"/>
</dbReference>
<evidence type="ECO:0000256" key="1">
    <source>
        <dbReference type="ARBA" id="ARBA00005184"/>
    </source>
</evidence>
<dbReference type="Pfam" id="PF01095">
    <property type="entry name" value="Pectinesterase"/>
    <property type="match status" value="1"/>
</dbReference>
<keyword evidence="12" id="KW-1185">Reference proteome</keyword>
<accession>A0AAQ3KY82</accession>
<dbReference type="FunFam" id="2.160.20.10:FF:000013">
    <property type="entry name" value="Pectinesterase"/>
    <property type="match status" value="1"/>
</dbReference>
<evidence type="ECO:0000313" key="12">
    <source>
        <dbReference type="Proteomes" id="UP001327560"/>
    </source>
</evidence>
<keyword evidence="6" id="KW-0325">Glycoprotein</keyword>
<dbReference type="GO" id="GO:0042545">
    <property type="term" value="P:cell wall modification"/>
    <property type="evidence" value="ECO:0007669"/>
    <property type="project" value="InterPro"/>
</dbReference>
<dbReference type="GO" id="GO:0045490">
    <property type="term" value="P:pectin catabolic process"/>
    <property type="evidence" value="ECO:0007669"/>
    <property type="project" value="TreeGrafter"/>
</dbReference>
<comment type="catalytic activity">
    <reaction evidence="7">
        <text>[(1-&gt;4)-alpha-D-galacturonosyl methyl ester](n) + n H2O = [(1-&gt;4)-alpha-D-galacturonosyl](n) + n methanol + n H(+)</text>
        <dbReference type="Rhea" id="RHEA:22380"/>
        <dbReference type="Rhea" id="RHEA-COMP:14570"/>
        <dbReference type="Rhea" id="RHEA-COMP:14573"/>
        <dbReference type="ChEBI" id="CHEBI:15377"/>
        <dbReference type="ChEBI" id="CHEBI:15378"/>
        <dbReference type="ChEBI" id="CHEBI:17790"/>
        <dbReference type="ChEBI" id="CHEBI:140522"/>
        <dbReference type="ChEBI" id="CHEBI:140523"/>
        <dbReference type="EC" id="3.1.1.11"/>
    </reaction>
</comment>
<name>A0AAQ3KY82_9LILI</name>
<dbReference type="EC" id="3.1.1.11" evidence="3"/>
<evidence type="ECO:0000256" key="2">
    <source>
        <dbReference type="ARBA" id="ARBA00008891"/>
    </source>
</evidence>
<keyword evidence="9" id="KW-0732">Signal</keyword>
<gene>
    <name evidence="11" type="ORF">Cni_G23266</name>
</gene>
<dbReference type="InterPro" id="IPR012334">
    <property type="entry name" value="Pectin_lyas_fold"/>
</dbReference>
<protein>
    <recommendedName>
        <fullName evidence="3">pectinesterase</fullName>
        <ecNumber evidence="3">3.1.1.11</ecNumber>
    </recommendedName>
</protein>
<dbReference type="SUPFAM" id="SSF51126">
    <property type="entry name" value="Pectin lyase-like"/>
    <property type="match status" value="1"/>
</dbReference>
<feature type="chain" id="PRO_5043054201" description="pectinesterase" evidence="9">
    <location>
        <begin position="20"/>
        <end position="333"/>
    </location>
</feature>
<dbReference type="InterPro" id="IPR011050">
    <property type="entry name" value="Pectin_lyase_fold/virulence"/>
</dbReference>
<evidence type="ECO:0000256" key="7">
    <source>
        <dbReference type="ARBA" id="ARBA00047928"/>
    </source>
</evidence>
<organism evidence="11 12">
    <name type="scientific">Canna indica</name>
    <name type="common">Indian-shot</name>
    <dbReference type="NCBI Taxonomy" id="4628"/>
    <lineage>
        <taxon>Eukaryota</taxon>
        <taxon>Viridiplantae</taxon>
        <taxon>Streptophyta</taxon>
        <taxon>Embryophyta</taxon>
        <taxon>Tracheophyta</taxon>
        <taxon>Spermatophyta</taxon>
        <taxon>Magnoliopsida</taxon>
        <taxon>Liliopsida</taxon>
        <taxon>Zingiberales</taxon>
        <taxon>Cannaceae</taxon>
        <taxon>Canna</taxon>
    </lineage>
</organism>
<dbReference type="PANTHER" id="PTHR31321:SF72">
    <property type="entry name" value="PECTINESTERASE 11-RELATED"/>
    <property type="match status" value="1"/>
</dbReference>
<keyword evidence="4" id="KW-0378">Hydrolase</keyword>
<evidence type="ECO:0000256" key="5">
    <source>
        <dbReference type="ARBA" id="ARBA00023085"/>
    </source>
</evidence>
<dbReference type="AlphaFoldDB" id="A0AAQ3KY82"/>
<feature type="signal peptide" evidence="9">
    <location>
        <begin position="1"/>
        <end position="19"/>
    </location>
</feature>
<dbReference type="InterPro" id="IPR000070">
    <property type="entry name" value="Pectinesterase_cat"/>
</dbReference>
<comment type="pathway">
    <text evidence="1">Glycan metabolism; pectin degradation; 2-dehydro-3-deoxy-D-gluconate from pectin: step 1/5.</text>
</comment>
<proteinExistence type="inferred from homology"/>
<sequence>MEAPRGIFFFAVLALLLRSSPNCFVAAAAATDSPAAAVLVRVDQSGKGDFRRIQDAVDAVPSNNSQPVFIWIKPGIYKEKVIVPADKPFITLSGSNAVSTVITWGEEWNSVDSPTVSILASDFVGRYLTIQNTFGEGAPAVALRVAGDRVAFYASRFIGFQDTLLDDAGRHYYSSCYIEGATDFICGNALSLFEKCRLHSVSRSGGAFTAQRRTSAEEETGYSFLQCKLTGVGAETAVLGRPWGAYSRVVFAFTYMSNAVRRGGWDDWNDPINRRTAYYGEYECSGPGSNVAGRVDWSRNLSSDEASRFVTKSWIDGQDWLRPPPGQFKNWRG</sequence>